<name>A0ABP7RG37_9BACT</name>
<accession>A0ABP7RG37</accession>
<evidence type="ECO:0000259" key="2">
    <source>
        <dbReference type="PROSITE" id="PS50933"/>
    </source>
</evidence>
<dbReference type="NCBIfam" id="TIGR04183">
    <property type="entry name" value="Por_Secre_tail"/>
    <property type="match status" value="1"/>
</dbReference>
<protein>
    <recommendedName>
        <fullName evidence="2">CHRD domain-containing protein</fullName>
    </recommendedName>
</protein>
<reference evidence="4" key="1">
    <citation type="journal article" date="2019" name="Int. J. Syst. Evol. Microbiol.">
        <title>The Global Catalogue of Microorganisms (GCM) 10K type strain sequencing project: providing services to taxonomists for standard genome sequencing and annotation.</title>
        <authorList>
            <consortium name="The Broad Institute Genomics Platform"/>
            <consortium name="The Broad Institute Genome Sequencing Center for Infectious Disease"/>
            <person name="Wu L."/>
            <person name="Ma J."/>
        </authorList>
    </citation>
    <scope>NUCLEOTIDE SEQUENCE [LARGE SCALE GENOMIC DNA]</scope>
    <source>
        <strain evidence="4">JCM 17224</strain>
    </source>
</reference>
<comment type="caution">
    <text evidence="3">The sequence shown here is derived from an EMBL/GenBank/DDBJ whole genome shotgun (WGS) entry which is preliminary data.</text>
</comment>
<evidence type="ECO:0000256" key="1">
    <source>
        <dbReference type="SAM" id="SignalP"/>
    </source>
</evidence>
<feature type="domain" description="CHRD" evidence="2">
    <location>
        <begin position="399"/>
        <end position="536"/>
    </location>
</feature>
<dbReference type="InterPro" id="IPR010895">
    <property type="entry name" value="CHRD"/>
</dbReference>
<dbReference type="Proteomes" id="UP001500567">
    <property type="component" value="Unassembled WGS sequence"/>
</dbReference>
<feature type="domain" description="CHRD" evidence="2">
    <location>
        <begin position="149"/>
        <end position="272"/>
    </location>
</feature>
<dbReference type="Pfam" id="PF07452">
    <property type="entry name" value="CHRD"/>
    <property type="match status" value="4"/>
</dbReference>
<evidence type="ECO:0000313" key="3">
    <source>
        <dbReference type="EMBL" id="GAA3996991.1"/>
    </source>
</evidence>
<dbReference type="SMART" id="SM00754">
    <property type="entry name" value="CHRD"/>
    <property type="match status" value="4"/>
</dbReference>
<dbReference type="RefSeq" id="WP_345070698.1">
    <property type="nucleotide sequence ID" value="NZ_BAABDJ010000002.1"/>
</dbReference>
<organism evidence="3 4">
    <name type="scientific">Hymenobacter fastidiosus</name>
    <dbReference type="NCBI Taxonomy" id="486264"/>
    <lineage>
        <taxon>Bacteria</taxon>
        <taxon>Pseudomonadati</taxon>
        <taxon>Bacteroidota</taxon>
        <taxon>Cytophagia</taxon>
        <taxon>Cytophagales</taxon>
        <taxon>Hymenobacteraceae</taxon>
        <taxon>Hymenobacter</taxon>
    </lineage>
</organism>
<feature type="chain" id="PRO_5045077540" description="CHRD domain-containing protein" evidence="1">
    <location>
        <begin position="23"/>
        <end position="634"/>
    </location>
</feature>
<proteinExistence type="predicted"/>
<gene>
    <name evidence="3" type="ORF">GCM10022408_04540</name>
</gene>
<dbReference type="InterPro" id="IPR052278">
    <property type="entry name" value="Chordin-like_regulators"/>
</dbReference>
<dbReference type="PANTHER" id="PTHR46526">
    <property type="entry name" value="CHORDIN"/>
    <property type="match status" value="1"/>
</dbReference>
<feature type="signal peptide" evidence="1">
    <location>
        <begin position="1"/>
        <end position="22"/>
    </location>
</feature>
<dbReference type="PROSITE" id="PS50933">
    <property type="entry name" value="CHRD"/>
    <property type="match status" value="2"/>
</dbReference>
<dbReference type="Pfam" id="PF18962">
    <property type="entry name" value="Por_Secre_tail"/>
    <property type="match status" value="1"/>
</dbReference>
<dbReference type="InterPro" id="IPR026444">
    <property type="entry name" value="Secre_tail"/>
</dbReference>
<keyword evidence="4" id="KW-1185">Reference proteome</keyword>
<sequence>MRKQLTLFFTGLLVLASGLVQADHLRPHLLMAAKLEGAQEVPAVVTAAKGVASFSMNPTRDTLFITASFVGLSGPITGAHVHLGGRGISGPIVTGLTQFVTGNRLQGFLTGAEFDVAKRRKYLLGGYYLNIHTAANPGGEIRGQIELEKDFAYIAQLTGAGAVPVVTTTASGFGAFALSQDKTKIKFQAIVRGLSGAITGATLRNATATTAGTAVVDLLPFQDPNNRGVFSGEIATTPDLLTAFEANNLFMNVSTGANTGGEIRGRVFQDRRFLNFDARLDSAQVVNGRFTLARGISVLRISPTLDSLTVFATYAGLSGPVTSAILYASPFGQANTPATQATNDLSPFIQNEFLGVQFTGLNAGNGALTTALLAGNVNIQLTTAGFPNGEIRGQIYRLAREGYTFAIDGRQERPTPVSSAGYGAGLVSVDRDQSNAHFMMSWGGLTGPARAGHFHTGLRTQAGPVVFELTSFFDNATAPASAEGYWQASGNAAPNAPRPFTLRRSLQFRRDSVYVNIHTAAFPGGEIRGQVLRGARDRVLAPLSTQPAALIAGSFASYPNPFQRGITLSFEARSSSSGTLQVSDLLGRIVTSQPVQIRTGANVQQLALPQAKPGVYLVTIETGSFKLLTKIMKE</sequence>
<dbReference type="PANTHER" id="PTHR46526:SF1">
    <property type="entry name" value="CHORDIN"/>
    <property type="match status" value="1"/>
</dbReference>
<dbReference type="EMBL" id="BAABDJ010000002">
    <property type="protein sequence ID" value="GAA3996991.1"/>
    <property type="molecule type" value="Genomic_DNA"/>
</dbReference>
<evidence type="ECO:0000313" key="4">
    <source>
        <dbReference type="Proteomes" id="UP001500567"/>
    </source>
</evidence>
<keyword evidence="1" id="KW-0732">Signal</keyword>